<reference evidence="2 3" key="1">
    <citation type="submission" date="2018-01" db="EMBL/GenBank/DDBJ databases">
        <title>Genome Sequencing and Assembly of Anaerobacter polyendosporus strain CT4.</title>
        <authorList>
            <person name="Tachaapaikoon C."/>
            <person name="Sutheeworapong S."/>
            <person name="Jenjaroenpun P."/>
            <person name="Wongsurawat T."/>
            <person name="Nookeaw I."/>
            <person name="Cheawchanlertfa P."/>
            <person name="Kosugi A."/>
            <person name="Cheevadhanarak S."/>
            <person name="Ratanakhanokchai K."/>
        </authorList>
    </citation>
    <scope>NUCLEOTIDE SEQUENCE [LARGE SCALE GENOMIC DNA]</scope>
    <source>
        <strain evidence="2 3">CT4</strain>
    </source>
</reference>
<name>A0A410E1V6_9CLOT</name>
<proteinExistence type="predicted"/>
<evidence type="ECO:0000313" key="2">
    <source>
        <dbReference type="EMBL" id="QAA35268.1"/>
    </source>
</evidence>
<dbReference type="CDD" id="cd04301">
    <property type="entry name" value="NAT_SF"/>
    <property type="match status" value="1"/>
</dbReference>
<dbReference type="Pfam" id="PF00583">
    <property type="entry name" value="Acetyltransf_1"/>
    <property type="match status" value="1"/>
</dbReference>
<accession>A0A410E1V6</accession>
<dbReference type="Gene3D" id="3.40.630.30">
    <property type="match status" value="1"/>
</dbReference>
<dbReference type="SUPFAM" id="SSF55729">
    <property type="entry name" value="Acyl-CoA N-acyltransferases (Nat)"/>
    <property type="match status" value="1"/>
</dbReference>
<keyword evidence="2" id="KW-0808">Transferase</keyword>
<sequence>MNYVTTLEGVNEDNIQGFFVDWPNPPSAKKHIEILKNSSYFWLAIDTSTNNVIGFINAISDKTLCSYIPLLEVLPSYKNKGIGTELIRLMLGSLKDFYMIDLLCDDDLVNFYKKFEMFKSSGMIIRNYKKQNEV</sequence>
<evidence type="ECO:0000313" key="3">
    <source>
        <dbReference type="Proteomes" id="UP000286268"/>
    </source>
</evidence>
<dbReference type="GO" id="GO:0016747">
    <property type="term" value="F:acyltransferase activity, transferring groups other than amino-acyl groups"/>
    <property type="evidence" value="ECO:0007669"/>
    <property type="project" value="InterPro"/>
</dbReference>
<feature type="domain" description="N-acetyltransferase" evidence="1">
    <location>
        <begin position="1"/>
        <end position="134"/>
    </location>
</feature>
<dbReference type="InterPro" id="IPR000182">
    <property type="entry name" value="GNAT_dom"/>
</dbReference>
<dbReference type="InterPro" id="IPR016181">
    <property type="entry name" value="Acyl_CoA_acyltransferase"/>
</dbReference>
<keyword evidence="3" id="KW-1185">Reference proteome</keyword>
<dbReference type="KEGG" id="cmah:C1I91_10200"/>
<organism evidence="2 3">
    <name type="scientific">Clostridium manihotivorum</name>
    <dbReference type="NCBI Taxonomy" id="2320868"/>
    <lineage>
        <taxon>Bacteria</taxon>
        <taxon>Bacillati</taxon>
        <taxon>Bacillota</taxon>
        <taxon>Clostridia</taxon>
        <taxon>Eubacteriales</taxon>
        <taxon>Clostridiaceae</taxon>
        <taxon>Clostridium</taxon>
    </lineage>
</organism>
<dbReference type="AlphaFoldDB" id="A0A410E1V6"/>
<evidence type="ECO:0000259" key="1">
    <source>
        <dbReference type="PROSITE" id="PS51186"/>
    </source>
</evidence>
<gene>
    <name evidence="2" type="ORF">C1I91_10200</name>
</gene>
<dbReference type="PROSITE" id="PS51186">
    <property type="entry name" value="GNAT"/>
    <property type="match status" value="1"/>
</dbReference>
<dbReference type="Proteomes" id="UP000286268">
    <property type="component" value="Chromosome"/>
</dbReference>
<dbReference type="OrthoDB" id="9775804at2"/>
<protein>
    <submittedName>
        <fullName evidence="2">GNAT family N-acetyltransferase</fullName>
    </submittedName>
</protein>
<dbReference type="EMBL" id="CP025746">
    <property type="protein sequence ID" value="QAA35268.1"/>
    <property type="molecule type" value="Genomic_DNA"/>
</dbReference>